<dbReference type="Gene3D" id="3.20.20.70">
    <property type="entry name" value="Aldolase class I"/>
    <property type="match status" value="1"/>
</dbReference>
<protein>
    <submittedName>
        <fullName evidence="6">FMN-linked oxidoreductase</fullName>
    </submittedName>
</protein>
<keyword evidence="3" id="KW-0288">FMN</keyword>
<gene>
    <name evidence="6" type="ORF">EJ04DRAFT_506588</name>
</gene>
<reference evidence="6" key="1">
    <citation type="journal article" date="2020" name="Stud. Mycol.">
        <title>101 Dothideomycetes genomes: a test case for predicting lifestyles and emergence of pathogens.</title>
        <authorList>
            <person name="Haridas S."/>
            <person name="Albert R."/>
            <person name="Binder M."/>
            <person name="Bloem J."/>
            <person name="Labutti K."/>
            <person name="Salamov A."/>
            <person name="Andreopoulos B."/>
            <person name="Baker S."/>
            <person name="Barry K."/>
            <person name="Bills G."/>
            <person name="Bluhm B."/>
            <person name="Cannon C."/>
            <person name="Castanera R."/>
            <person name="Culley D."/>
            <person name="Daum C."/>
            <person name="Ezra D."/>
            <person name="Gonzalez J."/>
            <person name="Henrissat B."/>
            <person name="Kuo A."/>
            <person name="Liang C."/>
            <person name="Lipzen A."/>
            <person name="Lutzoni F."/>
            <person name="Magnuson J."/>
            <person name="Mondo S."/>
            <person name="Nolan M."/>
            <person name="Ohm R."/>
            <person name="Pangilinan J."/>
            <person name="Park H.-J."/>
            <person name="Ramirez L."/>
            <person name="Alfaro M."/>
            <person name="Sun H."/>
            <person name="Tritt A."/>
            <person name="Yoshinaga Y."/>
            <person name="Zwiers L.-H."/>
            <person name="Turgeon B."/>
            <person name="Goodwin S."/>
            <person name="Spatafora J."/>
            <person name="Crous P."/>
            <person name="Grigoriev I."/>
        </authorList>
    </citation>
    <scope>NUCLEOTIDE SEQUENCE</scope>
    <source>
        <strain evidence="6">CBS 125425</strain>
    </source>
</reference>
<dbReference type="CDD" id="cd04733">
    <property type="entry name" value="OYE_like_2_FMN"/>
    <property type="match status" value="1"/>
</dbReference>
<evidence type="ECO:0000256" key="1">
    <source>
        <dbReference type="ARBA" id="ARBA00005979"/>
    </source>
</evidence>
<dbReference type="EMBL" id="ML996378">
    <property type="protein sequence ID" value="KAF2726868.1"/>
    <property type="molecule type" value="Genomic_DNA"/>
</dbReference>
<feature type="domain" description="NADH:flavin oxidoreductase/NADH oxidase N-terminal" evidence="5">
    <location>
        <begin position="54"/>
        <end position="360"/>
    </location>
</feature>
<comment type="caution">
    <text evidence="6">The sequence shown here is derived from an EMBL/GenBank/DDBJ whole genome shotgun (WGS) entry which is preliminary data.</text>
</comment>
<dbReference type="GO" id="GO:0016491">
    <property type="term" value="F:oxidoreductase activity"/>
    <property type="evidence" value="ECO:0007669"/>
    <property type="project" value="UniProtKB-KW"/>
</dbReference>
<evidence type="ECO:0000256" key="3">
    <source>
        <dbReference type="ARBA" id="ARBA00022643"/>
    </source>
</evidence>
<dbReference type="PANTHER" id="PTHR43656:SF5">
    <property type="entry name" value="NADH:FLAVIN OXIDOREDUCTASE_NADH OXIDASE N-TERMINAL DOMAIN-CONTAINING PROTEIN"/>
    <property type="match status" value="1"/>
</dbReference>
<dbReference type="SUPFAM" id="SSF51395">
    <property type="entry name" value="FMN-linked oxidoreductases"/>
    <property type="match status" value="1"/>
</dbReference>
<keyword evidence="2" id="KW-0285">Flavoprotein</keyword>
<proteinExistence type="inferred from homology"/>
<organism evidence="6 7">
    <name type="scientific">Polyplosphaeria fusca</name>
    <dbReference type="NCBI Taxonomy" id="682080"/>
    <lineage>
        <taxon>Eukaryota</taxon>
        <taxon>Fungi</taxon>
        <taxon>Dikarya</taxon>
        <taxon>Ascomycota</taxon>
        <taxon>Pezizomycotina</taxon>
        <taxon>Dothideomycetes</taxon>
        <taxon>Pleosporomycetidae</taxon>
        <taxon>Pleosporales</taxon>
        <taxon>Tetraplosphaeriaceae</taxon>
        <taxon>Polyplosphaeria</taxon>
    </lineage>
</organism>
<dbReference type="PANTHER" id="PTHR43656">
    <property type="entry name" value="BINDING OXIDOREDUCTASE, PUTATIVE (AFU_ORTHOLOGUE AFUA_2G08260)-RELATED"/>
    <property type="match status" value="1"/>
</dbReference>
<evidence type="ECO:0000256" key="4">
    <source>
        <dbReference type="ARBA" id="ARBA00023002"/>
    </source>
</evidence>
<sequence length="448" mass="49494">MPQRYESKPTDPAPLAQPLHFSFAKRSAPNRILKGAMSEALATWSPTDLDARGIPSKELINVYRHWGEGEIGLILTGNVQPDFHQLEAPGNTIIPPNAPFSGERFEAFAEMAKAAKQHGSLMIAQVSHPGRQVNDRLNPDPVSASDVQLTAEFFGQKFGKPHAASESEIAAIVEQFAFIAEYLDKAGYDGIQLHGAHGYLLSQFLSTRTNLRTDSYGGSITNRTRIVVEVATAIRKRVSPSFILGIKLNSVEFQGKHFSPEEARDIVQILEANRFDFVELSGGTYENLAFQHEKESTRKREAFFIEFAEKIVPVLKETKAYITGGFRTVRGMVDALDTVDGVGLGRPLCAEPMLAKDILSGKVSSVIKYAPAAEDNMLLGTIMGGTQIRQLGKDRQPFDHSDEEQVQAFQKDLETFMGMKMQDEKMESYGYVDLTFGDVPYVTAQVNA</sequence>
<dbReference type="InterPro" id="IPR051799">
    <property type="entry name" value="NADH_flavin_oxidoreductase"/>
</dbReference>
<dbReference type="OrthoDB" id="1663137at2759"/>
<keyword evidence="4" id="KW-0560">Oxidoreductase</keyword>
<dbReference type="AlphaFoldDB" id="A0A9P4UVK8"/>
<evidence type="ECO:0000256" key="2">
    <source>
        <dbReference type="ARBA" id="ARBA00022630"/>
    </source>
</evidence>
<name>A0A9P4UVK8_9PLEO</name>
<dbReference type="InterPro" id="IPR001155">
    <property type="entry name" value="OxRdtase_FMN_N"/>
</dbReference>
<dbReference type="Pfam" id="PF00724">
    <property type="entry name" value="Oxidored_FMN"/>
    <property type="match status" value="1"/>
</dbReference>
<comment type="similarity">
    <text evidence="1">Belongs to the NADH:flavin oxidoreductase/NADH oxidase family.</text>
</comment>
<dbReference type="InterPro" id="IPR013785">
    <property type="entry name" value="Aldolase_TIM"/>
</dbReference>
<evidence type="ECO:0000313" key="7">
    <source>
        <dbReference type="Proteomes" id="UP000799444"/>
    </source>
</evidence>
<keyword evidence="7" id="KW-1185">Reference proteome</keyword>
<evidence type="ECO:0000313" key="6">
    <source>
        <dbReference type="EMBL" id="KAF2726868.1"/>
    </source>
</evidence>
<accession>A0A9P4UVK8</accession>
<dbReference type="Proteomes" id="UP000799444">
    <property type="component" value="Unassembled WGS sequence"/>
</dbReference>
<evidence type="ECO:0000259" key="5">
    <source>
        <dbReference type="Pfam" id="PF00724"/>
    </source>
</evidence>
<dbReference type="GO" id="GO:0010181">
    <property type="term" value="F:FMN binding"/>
    <property type="evidence" value="ECO:0007669"/>
    <property type="project" value="InterPro"/>
</dbReference>